<feature type="transmembrane region" description="Helical" evidence="1">
    <location>
        <begin position="245"/>
        <end position="269"/>
    </location>
</feature>
<dbReference type="PANTHER" id="PTHR37305">
    <property type="entry name" value="INTEGRAL MEMBRANE PROTEIN-RELATED"/>
    <property type="match status" value="1"/>
</dbReference>
<protein>
    <submittedName>
        <fullName evidence="2">ABC-2 type transport system permease protein</fullName>
    </submittedName>
</protein>
<evidence type="ECO:0000313" key="2">
    <source>
        <dbReference type="EMBL" id="SEW23094.1"/>
    </source>
</evidence>
<evidence type="ECO:0000313" key="3">
    <source>
        <dbReference type="Proteomes" id="UP000199437"/>
    </source>
</evidence>
<sequence>MIAILQTELVKLFSQKRTYYGLAAILVIELLIMIGAWAQGTEILDVLLENLTDNFIMSGSLLNGHLVLYIVLNSLWFNLPLIVMIIVSGLLTSEYKDKTIQTVLLQSVNKRNFILAKYGVALVFTLLVVALLFTTASLSAYSFFGTGDLITYLNGLNFFESGEAFNRIVWAFLLGTLLMICYSFLSITLAVFFKDQTVTWIICAFVLIINGLLVKMDLGFMNYWFYSKVTDTWQYFFYFEVPWPYVWHNGGLLIFYALLIATVGVWRFVKKDVG</sequence>
<dbReference type="Pfam" id="PF12730">
    <property type="entry name" value="ABC2_membrane_4"/>
    <property type="match status" value="1"/>
</dbReference>
<dbReference type="OrthoDB" id="9814570at2"/>
<dbReference type="EMBL" id="FOIR01000002">
    <property type="protein sequence ID" value="SEW23094.1"/>
    <property type="molecule type" value="Genomic_DNA"/>
</dbReference>
<dbReference type="STRING" id="1267423.SAMN05216290_2102"/>
<organism evidence="2 3">
    <name type="scientific">Roseivirga pacifica</name>
    <dbReference type="NCBI Taxonomy" id="1267423"/>
    <lineage>
        <taxon>Bacteria</taxon>
        <taxon>Pseudomonadati</taxon>
        <taxon>Bacteroidota</taxon>
        <taxon>Cytophagia</taxon>
        <taxon>Cytophagales</taxon>
        <taxon>Roseivirgaceae</taxon>
        <taxon>Roseivirga</taxon>
    </lineage>
</organism>
<keyword evidence="1" id="KW-0812">Transmembrane</keyword>
<accession>A0A1I0Q8J7</accession>
<keyword evidence="1" id="KW-0472">Membrane</keyword>
<dbReference type="PANTHER" id="PTHR37305:SF1">
    <property type="entry name" value="MEMBRANE PROTEIN"/>
    <property type="match status" value="1"/>
</dbReference>
<dbReference type="GeneID" id="99986814"/>
<gene>
    <name evidence="2" type="ORF">SAMN05216290_2102</name>
</gene>
<feature type="transmembrane region" description="Helical" evidence="1">
    <location>
        <begin position="120"/>
        <end position="144"/>
    </location>
</feature>
<feature type="transmembrane region" description="Helical" evidence="1">
    <location>
        <begin position="20"/>
        <end position="38"/>
    </location>
</feature>
<name>A0A1I0Q8J7_9BACT</name>
<proteinExistence type="predicted"/>
<reference evidence="3" key="1">
    <citation type="submission" date="2016-10" db="EMBL/GenBank/DDBJ databases">
        <authorList>
            <person name="Varghese N."/>
            <person name="Submissions S."/>
        </authorList>
    </citation>
    <scope>NUCLEOTIDE SEQUENCE [LARGE SCALE GENOMIC DNA]</scope>
    <source>
        <strain evidence="3">CGMCC 1.12402</strain>
    </source>
</reference>
<evidence type="ECO:0000256" key="1">
    <source>
        <dbReference type="SAM" id="Phobius"/>
    </source>
</evidence>
<dbReference type="Proteomes" id="UP000199437">
    <property type="component" value="Unassembled WGS sequence"/>
</dbReference>
<dbReference type="RefSeq" id="WP_090258536.1">
    <property type="nucleotide sequence ID" value="NZ_FOIR01000002.1"/>
</dbReference>
<keyword evidence="1" id="KW-1133">Transmembrane helix</keyword>
<feature type="transmembrane region" description="Helical" evidence="1">
    <location>
        <begin position="168"/>
        <end position="193"/>
    </location>
</feature>
<feature type="transmembrane region" description="Helical" evidence="1">
    <location>
        <begin position="66"/>
        <end position="91"/>
    </location>
</feature>
<dbReference type="AlphaFoldDB" id="A0A1I0Q8J7"/>
<keyword evidence="3" id="KW-1185">Reference proteome</keyword>
<feature type="transmembrane region" description="Helical" evidence="1">
    <location>
        <begin position="200"/>
        <end position="225"/>
    </location>
</feature>